<feature type="non-terminal residue" evidence="2">
    <location>
        <position position="205"/>
    </location>
</feature>
<reference evidence="2" key="1">
    <citation type="submission" date="2022-04" db="EMBL/GenBank/DDBJ databases">
        <title>A functionally conserved STORR gene fusion in Papaver species that diverged 16.8 million years ago.</title>
        <authorList>
            <person name="Catania T."/>
        </authorList>
    </citation>
    <scope>NUCLEOTIDE SEQUENCE</scope>
    <source>
        <strain evidence="2">S-188037</strain>
    </source>
</reference>
<sequence length="205" mass="23138">VRQIVGRVSIMPMNTSSELGSVLQRGQSRDPQTTIANNTSVQASNSAGSHKAVAGLIPRRSPRFIGRGNTAESLDQGPHISEEQLANDRERRRVRQRTRQQNMTEEQRSSNLFEHVMHEHVQAEVARLLGRVSRVAMNTSEGYMELGPQHRGMLYLPYIQHLTICSSLMRKSTTQKTAVMRVTKRICMKVSWRIPNLIPKTAPKS</sequence>
<proteinExistence type="predicted"/>
<dbReference type="Proteomes" id="UP001202328">
    <property type="component" value="Unassembled WGS sequence"/>
</dbReference>
<feature type="compositionally biased region" description="Basic and acidic residues" evidence="1">
    <location>
        <begin position="80"/>
        <end position="91"/>
    </location>
</feature>
<evidence type="ECO:0000313" key="3">
    <source>
        <dbReference type="Proteomes" id="UP001202328"/>
    </source>
</evidence>
<gene>
    <name evidence="2" type="ORF">MKW98_007355</name>
</gene>
<dbReference type="AlphaFoldDB" id="A0AAD4SDM3"/>
<keyword evidence="3" id="KW-1185">Reference proteome</keyword>
<organism evidence="2 3">
    <name type="scientific">Papaver atlanticum</name>
    <dbReference type="NCBI Taxonomy" id="357466"/>
    <lineage>
        <taxon>Eukaryota</taxon>
        <taxon>Viridiplantae</taxon>
        <taxon>Streptophyta</taxon>
        <taxon>Embryophyta</taxon>
        <taxon>Tracheophyta</taxon>
        <taxon>Spermatophyta</taxon>
        <taxon>Magnoliopsida</taxon>
        <taxon>Ranunculales</taxon>
        <taxon>Papaveraceae</taxon>
        <taxon>Papaveroideae</taxon>
        <taxon>Papaver</taxon>
    </lineage>
</organism>
<feature type="compositionally biased region" description="Polar residues" evidence="1">
    <location>
        <begin position="39"/>
        <end position="48"/>
    </location>
</feature>
<accession>A0AAD4SDM3</accession>
<protein>
    <submittedName>
        <fullName evidence="2">Uncharacterized protein</fullName>
    </submittedName>
</protein>
<evidence type="ECO:0000313" key="2">
    <source>
        <dbReference type="EMBL" id="KAI3891050.1"/>
    </source>
</evidence>
<evidence type="ECO:0000256" key="1">
    <source>
        <dbReference type="SAM" id="MobiDB-lite"/>
    </source>
</evidence>
<feature type="region of interest" description="Disordered" evidence="1">
    <location>
        <begin position="39"/>
        <end position="110"/>
    </location>
</feature>
<comment type="caution">
    <text evidence="2">The sequence shown here is derived from an EMBL/GenBank/DDBJ whole genome shotgun (WGS) entry which is preliminary data.</text>
</comment>
<name>A0AAD4SDM3_9MAGN</name>
<dbReference type="EMBL" id="JAJJMB010012081">
    <property type="protein sequence ID" value="KAI3891050.1"/>
    <property type="molecule type" value="Genomic_DNA"/>
</dbReference>